<keyword evidence="3" id="KW-1185">Reference proteome</keyword>
<gene>
    <name evidence="2" type="ORF">SAMN04488053_102240</name>
</gene>
<dbReference type="Proteomes" id="UP000198778">
    <property type="component" value="Unassembled WGS sequence"/>
</dbReference>
<feature type="transmembrane region" description="Helical" evidence="1">
    <location>
        <begin position="20"/>
        <end position="41"/>
    </location>
</feature>
<dbReference type="OrthoDB" id="2990059at2"/>
<organism evidence="2 3">
    <name type="scientific">Alkalicoccus daliensis</name>
    <dbReference type="NCBI Taxonomy" id="745820"/>
    <lineage>
        <taxon>Bacteria</taxon>
        <taxon>Bacillati</taxon>
        <taxon>Bacillota</taxon>
        <taxon>Bacilli</taxon>
        <taxon>Bacillales</taxon>
        <taxon>Bacillaceae</taxon>
        <taxon>Alkalicoccus</taxon>
    </lineage>
</organism>
<feature type="transmembrane region" description="Helical" evidence="1">
    <location>
        <begin position="175"/>
        <end position="196"/>
    </location>
</feature>
<keyword evidence="1" id="KW-0812">Transmembrane</keyword>
<dbReference type="EMBL" id="FNIL01000002">
    <property type="protein sequence ID" value="SDN61676.1"/>
    <property type="molecule type" value="Genomic_DNA"/>
</dbReference>
<dbReference type="AlphaFoldDB" id="A0A1H0CV31"/>
<proteinExistence type="predicted"/>
<feature type="transmembrane region" description="Helical" evidence="1">
    <location>
        <begin position="103"/>
        <end position="120"/>
    </location>
</feature>
<evidence type="ECO:0000313" key="3">
    <source>
        <dbReference type="Proteomes" id="UP000198778"/>
    </source>
</evidence>
<protein>
    <submittedName>
        <fullName evidence="2">Uncharacterized protein</fullName>
    </submittedName>
</protein>
<dbReference type="RefSeq" id="WP_090841526.1">
    <property type="nucleotide sequence ID" value="NZ_FNIL01000002.1"/>
</dbReference>
<keyword evidence="1" id="KW-0472">Membrane</keyword>
<feature type="transmembrane region" description="Helical" evidence="1">
    <location>
        <begin position="132"/>
        <end position="149"/>
    </location>
</feature>
<evidence type="ECO:0000256" key="1">
    <source>
        <dbReference type="SAM" id="Phobius"/>
    </source>
</evidence>
<sequence>MKNITPISTWSAAEIKRLRISQLIAINCINMSALALIFYTLTAYSQTFTPFLYLLSISMFIFHIVQYERASSTKRMLPVFHKAAEYEKAKLGEEFEKEQKTKAVSGFGAAGLIFLLALFSHSPGAVSLHTEFLALYILIPFIVGNIAIWKRFSRIDQAGGPEDLEGETARTHKKMLIAGTAGLLLIIIVIMILSAATDPMRRY</sequence>
<feature type="transmembrane region" description="Helical" evidence="1">
    <location>
        <begin position="47"/>
        <end position="65"/>
    </location>
</feature>
<name>A0A1H0CV31_9BACI</name>
<dbReference type="STRING" id="745820.SAMN04488053_102240"/>
<accession>A0A1H0CV31</accession>
<reference evidence="3" key="1">
    <citation type="submission" date="2016-10" db="EMBL/GenBank/DDBJ databases">
        <authorList>
            <person name="Varghese N."/>
            <person name="Submissions S."/>
        </authorList>
    </citation>
    <scope>NUCLEOTIDE SEQUENCE [LARGE SCALE GENOMIC DNA]</scope>
    <source>
        <strain evidence="3">CGMCC 1.10369</strain>
    </source>
</reference>
<evidence type="ECO:0000313" key="2">
    <source>
        <dbReference type="EMBL" id="SDN61676.1"/>
    </source>
</evidence>
<keyword evidence="1" id="KW-1133">Transmembrane helix</keyword>